<dbReference type="Gene3D" id="3.30.160.60">
    <property type="entry name" value="Classic Zinc Finger"/>
    <property type="match status" value="1"/>
</dbReference>
<evidence type="ECO:0000313" key="4">
    <source>
        <dbReference type="Proteomes" id="UP001152888"/>
    </source>
</evidence>
<keyword evidence="1" id="KW-0479">Metal-binding</keyword>
<gene>
    <name evidence="3" type="ORF">ACAOBT_LOCUS5661</name>
</gene>
<dbReference type="Proteomes" id="UP001152888">
    <property type="component" value="Unassembled WGS sequence"/>
</dbReference>
<dbReference type="SMART" id="SM00355">
    <property type="entry name" value="ZnF_C2H2"/>
    <property type="match status" value="3"/>
</dbReference>
<feature type="domain" description="C2H2-type" evidence="2">
    <location>
        <begin position="15"/>
        <end position="42"/>
    </location>
</feature>
<dbReference type="SUPFAM" id="SSF57667">
    <property type="entry name" value="beta-beta-alpha zinc fingers"/>
    <property type="match status" value="1"/>
</dbReference>
<evidence type="ECO:0000256" key="1">
    <source>
        <dbReference type="PROSITE-ProRule" id="PRU00042"/>
    </source>
</evidence>
<sequence>MEQRSDDFKPKYGEFPCPSCGRIFKVESSVRRHIRYFCGKKPPPITGYTKYGEDDYECTKCKKHYKLFCTLKRHILHECDKPPKIECPIVGCNYKAKMRDRMLNHCRMVHKMDM</sequence>
<proteinExistence type="predicted"/>
<dbReference type="GO" id="GO:0008270">
    <property type="term" value="F:zinc ion binding"/>
    <property type="evidence" value="ECO:0007669"/>
    <property type="project" value="UniProtKB-KW"/>
</dbReference>
<evidence type="ECO:0000259" key="2">
    <source>
        <dbReference type="PROSITE" id="PS50157"/>
    </source>
</evidence>
<accession>A0A9P0P042</accession>
<dbReference type="OrthoDB" id="10004641at2759"/>
<dbReference type="PROSITE" id="PS50157">
    <property type="entry name" value="ZINC_FINGER_C2H2_2"/>
    <property type="match status" value="1"/>
</dbReference>
<dbReference type="AlphaFoldDB" id="A0A9P0P042"/>
<dbReference type="InterPro" id="IPR036236">
    <property type="entry name" value="Znf_C2H2_sf"/>
</dbReference>
<organism evidence="3 4">
    <name type="scientific">Acanthoscelides obtectus</name>
    <name type="common">Bean weevil</name>
    <name type="synonym">Bruchus obtectus</name>
    <dbReference type="NCBI Taxonomy" id="200917"/>
    <lineage>
        <taxon>Eukaryota</taxon>
        <taxon>Metazoa</taxon>
        <taxon>Ecdysozoa</taxon>
        <taxon>Arthropoda</taxon>
        <taxon>Hexapoda</taxon>
        <taxon>Insecta</taxon>
        <taxon>Pterygota</taxon>
        <taxon>Neoptera</taxon>
        <taxon>Endopterygota</taxon>
        <taxon>Coleoptera</taxon>
        <taxon>Polyphaga</taxon>
        <taxon>Cucujiformia</taxon>
        <taxon>Chrysomeloidea</taxon>
        <taxon>Chrysomelidae</taxon>
        <taxon>Bruchinae</taxon>
        <taxon>Bruchini</taxon>
        <taxon>Acanthoscelides</taxon>
    </lineage>
</organism>
<keyword evidence="1" id="KW-0863">Zinc-finger</keyword>
<evidence type="ECO:0000313" key="3">
    <source>
        <dbReference type="EMBL" id="CAH1964205.1"/>
    </source>
</evidence>
<protein>
    <recommendedName>
        <fullName evidence="2">C2H2-type domain-containing protein</fullName>
    </recommendedName>
</protein>
<name>A0A9P0P042_ACAOB</name>
<dbReference type="InterPro" id="IPR013087">
    <property type="entry name" value="Znf_C2H2_type"/>
</dbReference>
<keyword evidence="4" id="KW-1185">Reference proteome</keyword>
<keyword evidence="1" id="KW-0862">Zinc</keyword>
<reference evidence="3" key="1">
    <citation type="submission" date="2022-03" db="EMBL/GenBank/DDBJ databases">
        <authorList>
            <person name="Sayadi A."/>
        </authorList>
    </citation>
    <scope>NUCLEOTIDE SEQUENCE</scope>
</reference>
<dbReference type="EMBL" id="CAKOFQ010006713">
    <property type="protein sequence ID" value="CAH1964205.1"/>
    <property type="molecule type" value="Genomic_DNA"/>
</dbReference>
<comment type="caution">
    <text evidence="3">The sequence shown here is derived from an EMBL/GenBank/DDBJ whole genome shotgun (WGS) entry which is preliminary data.</text>
</comment>